<organism evidence="2 3">
    <name type="scientific">Planktotalea frisia</name>
    <dbReference type="NCBI Taxonomy" id="696762"/>
    <lineage>
        <taxon>Bacteria</taxon>
        <taxon>Pseudomonadati</taxon>
        <taxon>Pseudomonadota</taxon>
        <taxon>Alphaproteobacteria</taxon>
        <taxon>Rhodobacterales</taxon>
        <taxon>Paracoccaceae</taxon>
        <taxon>Planktotalea</taxon>
    </lineage>
</organism>
<comment type="caution">
    <text evidence="2">The sequence shown here is derived from an EMBL/GenBank/DDBJ whole genome shotgun (WGS) entry which is preliminary data.</text>
</comment>
<dbReference type="AlphaFoldDB" id="A0A1L9P1X6"/>
<dbReference type="RefSeq" id="WP_139292066.1">
    <property type="nucleotide sequence ID" value="NZ_MLCB01000021.1"/>
</dbReference>
<keyword evidence="3" id="KW-1185">Reference proteome</keyword>
<protein>
    <recommendedName>
        <fullName evidence="4">Plant Basic Secretory Protein</fullName>
    </recommendedName>
</protein>
<accession>A0A1L9P1X6</accession>
<evidence type="ECO:0000313" key="2">
    <source>
        <dbReference type="EMBL" id="OJI95492.1"/>
    </source>
</evidence>
<name>A0A1L9P1X6_9RHOB</name>
<evidence type="ECO:0000313" key="3">
    <source>
        <dbReference type="Proteomes" id="UP000184514"/>
    </source>
</evidence>
<dbReference type="Proteomes" id="UP000184514">
    <property type="component" value="Unassembled WGS sequence"/>
</dbReference>
<dbReference type="EMBL" id="MLCB01000021">
    <property type="protein sequence ID" value="OJI95492.1"/>
    <property type="molecule type" value="Genomic_DNA"/>
</dbReference>
<feature type="signal peptide" evidence="1">
    <location>
        <begin position="1"/>
        <end position="21"/>
    </location>
</feature>
<dbReference type="OrthoDB" id="43895at2"/>
<proteinExistence type="predicted"/>
<keyword evidence="1" id="KW-0732">Signal</keyword>
<dbReference type="STRING" id="696762.PFRI_02870"/>
<gene>
    <name evidence="2" type="ORF">PFRI_02870</name>
</gene>
<reference evidence="2 3" key="1">
    <citation type="submission" date="2016-10" db="EMBL/GenBank/DDBJ databases">
        <title>Genome sequence of Planktotalea frisia SH6-1.</title>
        <authorList>
            <person name="Poehlein A."/>
            <person name="Bakenhus I."/>
            <person name="Voget S."/>
            <person name="Brinkhoff T."/>
            <person name="Simon M."/>
        </authorList>
    </citation>
    <scope>NUCLEOTIDE SEQUENCE [LARGE SCALE GENOMIC DNA]</scope>
    <source>
        <strain evidence="2 3">SH6-1</strain>
    </source>
</reference>
<sequence>MFRWIRIGLAVLLLSATAAYAALPGPHRALTPLLFGLHKIAPNTYSDAPDKAPIHLALMSAARLQAAEFFGPLTTNPRHIFCTTTACAERFGLRTRGLNYGSRFNFISPRGLNVSIITHELVHSELHRTMGLRDIYNPKFPQWFDEGLASYISQDTRLSFVAKPNHIKNARNLKEWRKLNSAETWQQNYSAAWTLVKAVADTDGIGVLQDLVRRVENGEDFDVLWRALETQP</sequence>
<evidence type="ECO:0000256" key="1">
    <source>
        <dbReference type="SAM" id="SignalP"/>
    </source>
</evidence>
<feature type="chain" id="PRO_5012205662" description="Plant Basic Secretory Protein" evidence="1">
    <location>
        <begin position="22"/>
        <end position="232"/>
    </location>
</feature>
<evidence type="ECO:0008006" key="4">
    <source>
        <dbReference type="Google" id="ProtNLM"/>
    </source>
</evidence>